<evidence type="ECO:0000313" key="2">
    <source>
        <dbReference type="EMBL" id="MDR6942954.1"/>
    </source>
</evidence>
<sequence>MDMISVNSSAISKVGYDADTATLVLEFTKGNVYEYYDVPQYEYDGLMSAESAGSYASKNIYKAYTQNKIG</sequence>
<dbReference type="InterPro" id="IPR025309">
    <property type="entry name" value="KTSC_dom"/>
</dbReference>
<dbReference type="Pfam" id="PF13619">
    <property type="entry name" value="KTSC"/>
    <property type="match status" value="1"/>
</dbReference>
<proteinExistence type="predicted"/>
<organism evidence="2 3">
    <name type="scientific">Mucilaginibacter pocheonensis</name>
    <dbReference type="NCBI Taxonomy" id="398050"/>
    <lineage>
        <taxon>Bacteria</taxon>
        <taxon>Pseudomonadati</taxon>
        <taxon>Bacteroidota</taxon>
        <taxon>Sphingobacteriia</taxon>
        <taxon>Sphingobacteriales</taxon>
        <taxon>Sphingobacteriaceae</taxon>
        <taxon>Mucilaginibacter</taxon>
    </lineage>
</organism>
<dbReference type="EMBL" id="JAVDUU010000003">
    <property type="protein sequence ID" value="MDR6942954.1"/>
    <property type="molecule type" value="Genomic_DNA"/>
</dbReference>
<dbReference type="Proteomes" id="UP001247620">
    <property type="component" value="Unassembled WGS sequence"/>
</dbReference>
<dbReference type="RefSeq" id="WP_310096534.1">
    <property type="nucleotide sequence ID" value="NZ_JAVDUU010000003.1"/>
</dbReference>
<protein>
    <recommendedName>
        <fullName evidence="1">KTSC domain-containing protein</fullName>
    </recommendedName>
</protein>
<accession>A0ABU1TC31</accession>
<keyword evidence="3" id="KW-1185">Reference proteome</keyword>
<feature type="domain" description="KTSC" evidence="1">
    <location>
        <begin position="7"/>
        <end position="64"/>
    </location>
</feature>
<name>A0ABU1TC31_9SPHI</name>
<evidence type="ECO:0000259" key="1">
    <source>
        <dbReference type="Pfam" id="PF13619"/>
    </source>
</evidence>
<gene>
    <name evidence="2" type="ORF">J2W55_002807</name>
</gene>
<reference evidence="2 3" key="1">
    <citation type="submission" date="2023-07" db="EMBL/GenBank/DDBJ databases">
        <title>Sorghum-associated microbial communities from plants grown in Nebraska, USA.</title>
        <authorList>
            <person name="Schachtman D."/>
        </authorList>
    </citation>
    <scope>NUCLEOTIDE SEQUENCE [LARGE SCALE GENOMIC DNA]</scope>
    <source>
        <strain evidence="2 3">3262</strain>
    </source>
</reference>
<comment type="caution">
    <text evidence="2">The sequence shown here is derived from an EMBL/GenBank/DDBJ whole genome shotgun (WGS) entry which is preliminary data.</text>
</comment>
<evidence type="ECO:0000313" key="3">
    <source>
        <dbReference type="Proteomes" id="UP001247620"/>
    </source>
</evidence>